<dbReference type="EMBL" id="OZ004260">
    <property type="protein sequence ID" value="CAK7922033.1"/>
    <property type="molecule type" value="Genomic_DNA"/>
</dbReference>
<keyword evidence="3" id="KW-1185">Reference proteome</keyword>
<organism evidence="2 3">
    <name type="scientific">[Candida] anglica</name>
    <dbReference type="NCBI Taxonomy" id="148631"/>
    <lineage>
        <taxon>Eukaryota</taxon>
        <taxon>Fungi</taxon>
        <taxon>Dikarya</taxon>
        <taxon>Ascomycota</taxon>
        <taxon>Saccharomycotina</taxon>
        <taxon>Pichiomycetes</taxon>
        <taxon>Debaryomycetaceae</taxon>
        <taxon>Kurtzmaniella</taxon>
    </lineage>
</organism>
<feature type="region of interest" description="Disordered" evidence="1">
    <location>
        <begin position="41"/>
        <end position="60"/>
    </location>
</feature>
<name>A0ABP0EM06_9ASCO</name>
<proteinExistence type="predicted"/>
<evidence type="ECO:0000313" key="2">
    <source>
        <dbReference type="EMBL" id="CAK7922033.1"/>
    </source>
</evidence>
<gene>
    <name evidence="2" type="ORF">CAAN4_H21902</name>
</gene>
<accession>A0ABP0EM06</accession>
<feature type="region of interest" description="Disordered" evidence="1">
    <location>
        <begin position="1"/>
        <end position="34"/>
    </location>
</feature>
<feature type="compositionally biased region" description="Basic and acidic residues" evidence="1">
    <location>
        <begin position="50"/>
        <end position="60"/>
    </location>
</feature>
<evidence type="ECO:0000313" key="3">
    <source>
        <dbReference type="Proteomes" id="UP001497600"/>
    </source>
</evidence>
<sequence length="163" mass="18199">MGDLSSEDIDTSRTDNNSSSQIETFNGPTSKDQLFSSIPQQSDLSNDTLTDNHKHSHLDSRSIASNQSAYDLHPIEVTAHTLLGGSLDHLNENFQHLNQSQVVLYTRLCQIEERLMAVSAVVDDEETVKISLSRIKGLKKRLLATVKTLNKVEARVIKIEEKI</sequence>
<feature type="compositionally biased region" description="Polar residues" evidence="1">
    <location>
        <begin position="14"/>
        <end position="34"/>
    </location>
</feature>
<evidence type="ECO:0008006" key="4">
    <source>
        <dbReference type="Google" id="ProtNLM"/>
    </source>
</evidence>
<dbReference type="Proteomes" id="UP001497600">
    <property type="component" value="Chromosome H"/>
</dbReference>
<evidence type="ECO:0000256" key="1">
    <source>
        <dbReference type="SAM" id="MobiDB-lite"/>
    </source>
</evidence>
<reference evidence="2 3" key="1">
    <citation type="submission" date="2024-01" db="EMBL/GenBank/DDBJ databases">
        <authorList>
            <consortium name="Genoscope - CEA"/>
            <person name="William W."/>
        </authorList>
    </citation>
    <scope>NUCLEOTIDE SEQUENCE [LARGE SCALE GENOMIC DNA]</scope>
    <source>
        <strain evidence="2 3">29B2s-10</strain>
    </source>
</reference>
<protein>
    <recommendedName>
        <fullName evidence="4">Biogenesis of lysosome-related organelles complex 1 subunit 7</fullName>
    </recommendedName>
</protein>